<dbReference type="Proteomes" id="UP000231912">
    <property type="component" value="Unassembled WGS sequence"/>
</dbReference>
<protein>
    <submittedName>
        <fullName evidence="3">Uncharacterized protein</fullName>
    </submittedName>
</protein>
<dbReference type="EMBL" id="NPDT01000004">
    <property type="protein sequence ID" value="PJZ65778.1"/>
    <property type="molecule type" value="Genomic_DNA"/>
</dbReference>
<accession>A0A2M9ZBJ3</accession>
<comment type="caution">
    <text evidence="3">The sequence shown here is derived from an EMBL/GenBank/DDBJ whole genome shotgun (WGS) entry which is preliminary data.</text>
</comment>
<feature type="transmembrane region" description="Helical" evidence="2">
    <location>
        <begin position="7"/>
        <end position="26"/>
    </location>
</feature>
<keyword evidence="2" id="KW-0472">Membrane</keyword>
<sequence>MRFISKFWPWFLAGILLILSIIILFLRTETEKGSASLGEEATEAVQRKYGSEKIEFPDAPHPFEEDPDLEGHAKRLWPSAFREKKSKEEKEKIREEWVEFALRFPHNIYIPQEFRPPRTAEDEKKAREQLDKFSSAEAKFALSRNAGRYAQPGSVPGRPNDPNVSPEEQKAYFSYKISELESRIQLVQYAIQQGRMDASQIPQANSDISSWQKELQQLRQISESVP</sequence>
<reference evidence="3 4" key="1">
    <citation type="submission" date="2017-07" db="EMBL/GenBank/DDBJ databases">
        <title>Leptospira spp. isolated from tropical soils.</title>
        <authorList>
            <person name="Thibeaux R."/>
            <person name="Iraola G."/>
            <person name="Ferres I."/>
            <person name="Bierque E."/>
            <person name="Girault D."/>
            <person name="Soupe-Gilbert M.-E."/>
            <person name="Picardeau M."/>
            <person name="Goarant C."/>
        </authorList>
    </citation>
    <scope>NUCLEOTIDE SEQUENCE [LARGE SCALE GENOMIC DNA]</scope>
    <source>
        <strain evidence="3 4">FH2-C-A2</strain>
    </source>
</reference>
<evidence type="ECO:0000256" key="2">
    <source>
        <dbReference type="SAM" id="Phobius"/>
    </source>
</evidence>
<dbReference type="AlphaFoldDB" id="A0A2M9ZBJ3"/>
<evidence type="ECO:0000313" key="3">
    <source>
        <dbReference type="EMBL" id="PJZ65778.1"/>
    </source>
</evidence>
<evidence type="ECO:0000256" key="1">
    <source>
        <dbReference type="SAM" id="MobiDB-lite"/>
    </source>
</evidence>
<dbReference type="RefSeq" id="WP_100759208.1">
    <property type="nucleotide sequence ID" value="NZ_NPDT01000004.1"/>
</dbReference>
<feature type="region of interest" description="Disordered" evidence="1">
    <location>
        <begin position="144"/>
        <end position="167"/>
    </location>
</feature>
<keyword evidence="2" id="KW-1133">Transmembrane helix</keyword>
<keyword evidence="2" id="KW-0812">Transmembrane</keyword>
<evidence type="ECO:0000313" key="4">
    <source>
        <dbReference type="Proteomes" id="UP000231912"/>
    </source>
</evidence>
<gene>
    <name evidence="3" type="ORF">CH371_12000</name>
</gene>
<proteinExistence type="predicted"/>
<organism evidence="3 4">
    <name type="scientific">Leptospira wolffii</name>
    <dbReference type="NCBI Taxonomy" id="409998"/>
    <lineage>
        <taxon>Bacteria</taxon>
        <taxon>Pseudomonadati</taxon>
        <taxon>Spirochaetota</taxon>
        <taxon>Spirochaetia</taxon>
        <taxon>Leptospirales</taxon>
        <taxon>Leptospiraceae</taxon>
        <taxon>Leptospira</taxon>
    </lineage>
</organism>
<name>A0A2M9ZBJ3_9LEPT</name>